<dbReference type="Gene3D" id="3.40.50.1820">
    <property type="entry name" value="alpha/beta hydrolase"/>
    <property type="match status" value="1"/>
</dbReference>
<feature type="domain" description="AB hydrolase-1" evidence="1">
    <location>
        <begin position="27"/>
        <end position="174"/>
    </location>
</feature>
<gene>
    <name evidence="2" type="ORF">LCGC14_3107140</name>
</gene>
<dbReference type="PANTHER" id="PTHR43798:SF33">
    <property type="entry name" value="HYDROLASE, PUTATIVE (AFU_ORTHOLOGUE AFUA_2G14860)-RELATED"/>
    <property type="match status" value="1"/>
</dbReference>
<evidence type="ECO:0000313" key="2">
    <source>
        <dbReference type="EMBL" id="KKK52218.1"/>
    </source>
</evidence>
<feature type="non-terminal residue" evidence="2">
    <location>
        <position position="216"/>
    </location>
</feature>
<protein>
    <recommendedName>
        <fullName evidence="1">AB hydrolase-1 domain-containing protein</fullName>
    </recommendedName>
</protein>
<dbReference type="InterPro" id="IPR029058">
    <property type="entry name" value="AB_hydrolase_fold"/>
</dbReference>
<dbReference type="SUPFAM" id="SSF53474">
    <property type="entry name" value="alpha/beta-Hydrolases"/>
    <property type="match status" value="1"/>
</dbReference>
<accession>A0A0F8W6G3</accession>
<dbReference type="GO" id="GO:0016020">
    <property type="term" value="C:membrane"/>
    <property type="evidence" value="ECO:0007669"/>
    <property type="project" value="TreeGrafter"/>
</dbReference>
<dbReference type="InterPro" id="IPR000073">
    <property type="entry name" value="AB_hydrolase_1"/>
</dbReference>
<dbReference type="PANTHER" id="PTHR43798">
    <property type="entry name" value="MONOACYLGLYCEROL LIPASE"/>
    <property type="match status" value="1"/>
</dbReference>
<dbReference type="AlphaFoldDB" id="A0A0F8W6G3"/>
<dbReference type="InterPro" id="IPR050266">
    <property type="entry name" value="AB_hydrolase_sf"/>
</dbReference>
<comment type="caution">
    <text evidence="2">The sequence shown here is derived from an EMBL/GenBank/DDBJ whole genome shotgun (WGS) entry which is preliminary data.</text>
</comment>
<dbReference type="EMBL" id="LAZR01067131">
    <property type="protein sequence ID" value="KKK52218.1"/>
    <property type="molecule type" value="Genomic_DNA"/>
</dbReference>
<sequence>MSEPESRYYYSQRLKLHYAVWGDQGKPPLMLIHGGRDHCRNWDPAALALRDRYAIYAPDLRGHGDSAWALGSMYSLPEFVFDIATLAAEIGGEPLTIIGHSLGGAIALQFAGTFPERAVKVVAIEGLGPQVIEHQTAHLRMRHWIDHMHEMERRQPRRYASVEEATRRMMEANPHLTPEMAHHLTLHGTRRNDDDTRSWKFDNYVRIRSPYEFNLE</sequence>
<organism evidence="2">
    <name type="scientific">marine sediment metagenome</name>
    <dbReference type="NCBI Taxonomy" id="412755"/>
    <lineage>
        <taxon>unclassified sequences</taxon>
        <taxon>metagenomes</taxon>
        <taxon>ecological metagenomes</taxon>
    </lineage>
</organism>
<evidence type="ECO:0000259" key="1">
    <source>
        <dbReference type="Pfam" id="PF00561"/>
    </source>
</evidence>
<name>A0A0F8W6G3_9ZZZZ</name>
<proteinExistence type="predicted"/>
<dbReference type="PRINTS" id="PR00111">
    <property type="entry name" value="ABHYDROLASE"/>
</dbReference>
<reference evidence="2" key="1">
    <citation type="journal article" date="2015" name="Nature">
        <title>Complex archaea that bridge the gap between prokaryotes and eukaryotes.</title>
        <authorList>
            <person name="Spang A."/>
            <person name="Saw J.H."/>
            <person name="Jorgensen S.L."/>
            <person name="Zaremba-Niedzwiedzka K."/>
            <person name="Martijn J."/>
            <person name="Lind A.E."/>
            <person name="van Eijk R."/>
            <person name="Schleper C."/>
            <person name="Guy L."/>
            <person name="Ettema T.J."/>
        </authorList>
    </citation>
    <scope>NUCLEOTIDE SEQUENCE</scope>
</reference>
<dbReference type="Pfam" id="PF00561">
    <property type="entry name" value="Abhydrolase_1"/>
    <property type="match status" value="1"/>
</dbReference>